<gene>
    <name evidence="6" type="primary">pat</name>
    <name evidence="8" type="ORF">ACM01_26830</name>
</gene>
<keyword evidence="3 6" id="KW-0032">Aminotransferase</keyword>
<dbReference type="Gene3D" id="3.40.640.10">
    <property type="entry name" value="Type I PLP-dependent aspartate aminotransferase-like (Major domain)"/>
    <property type="match status" value="1"/>
</dbReference>
<organism evidence="8 9">
    <name type="scientific">Streptomyces viridochromogenes</name>
    <dbReference type="NCBI Taxonomy" id="1938"/>
    <lineage>
        <taxon>Bacteria</taxon>
        <taxon>Bacillati</taxon>
        <taxon>Actinomycetota</taxon>
        <taxon>Actinomycetes</taxon>
        <taxon>Kitasatosporales</taxon>
        <taxon>Streptomycetaceae</taxon>
        <taxon>Streptomyces</taxon>
    </lineage>
</organism>
<dbReference type="GO" id="GO:0008793">
    <property type="term" value="F:aromatic-amino-acid transaminase activity"/>
    <property type="evidence" value="ECO:0007669"/>
    <property type="project" value="UniProtKB-UniRule"/>
</dbReference>
<dbReference type="Proteomes" id="UP000037432">
    <property type="component" value="Unassembled WGS sequence"/>
</dbReference>
<dbReference type="NCBIfam" id="NF002878">
    <property type="entry name" value="PRK03321.1"/>
    <property type="match status" value="1"/>
</dbReference>
<comment type="function">
    <text evidence="6">Aminotransferase that catalyzes the conversion of aromatic amino acids and 2-oxoglutarate into corresponding aromatic oxo acids and L-glutamate.</text>
</comment>
<dbReference type="Pfam" id="PF00155">
    <property type="entry name" value="Aminotran_1_2"/>
    <property type="match status" value="1"/>
</dbReference>
<dbReference type="GO" id="GO:0000105">
    <property type="term" value="P:L-histidine biosynthetic process"/>
    <property type="evidence" value="ECO:0007669"/>
    <property type="project" value="InterPro"/>
</dbReference>
<dbReference type="InterPro" id="IPR015421">
    <property type="entry name" value="PyrdxlP-dep_Trfase_major"/>
</dbReference>
<evidence type="ECO:0000256" key="2">
    <source>
        <dbReference type="ARBA" id="ARBA00011738"/>
    </source>
</evidence>
<dbReference type="PROSITE" id="PS00599">
    <property type="entry name" value="AA_TRANSFER_CLASS_2"/>
    <property type="match status" value="1"/>
</dbReference>
<dbReference type="GO" id="GO:0030170">
    <property type="term" value="F:pyridoxal phosphate binding"/>
    <property type="evidence" value="ECO:0007669"/>
    <property type="project" value="UniProtKB-UniRule"/>
</dbReference>
<dbReference type="OrthoDB" id="9809616at2"/>
<protein>
    <recommendedName>
        <fullName evidence="6">Aromatic amino acid aminotransferase</fullName>
        <shortName evidence="6">ArAT</shortName>
        <ecNumber evidence="6">2.6.1.57</ecNumber>
    </recommendedName>
</protein>
<keyword evidence="5 6" id="KW-0663">Pyridoxal phosphate</keyword>
<dbReference type="SUPFAM" id="SSF53383">
    <property type="entry name" value="PLP-dependent transferases"/>
    <property type="match status" value="1"/>
</dbReference>
<dbReference type="NCBIfam" id="TIGR01141">
    <property type="entry name" value="hisC"/>
    <property type="match status" value="1"/>
</dbReference>
<keyword evidence="4 6" id="KW-0808">Transferase</keyword>
<sequence>MGVPTRADLAGIPDYIIPGRPPGAILLNSNENSLPPLPAVVEAVAAAAAGGNRYPQWFSEDLVARLSAELGFPESWVGIGCGSVSLCQQLIQAYCAPGDEVLCAWRSFEAYPVFARVAGVRARTVPLDSGHRHDLAAMADALSPATRLVFVCNPNNPTGTAVGAGELRTFLERVPSDVLVVLDEAYREFVTDPDVPDGLLLARAHENVAVLRTFSKAYGLAGIRVGYCVGSPDVVAAVNKVAVPFAVSGPAQAAATAALSHTAEVNERCRAVAAERERVRDRLTAAGLSVPASQANFLWLPLGDRSADFAGFCENNGVLVRRFGDEGVRVTVGAREDNDVFVRAAEAYASAG</sequence>
<dbReference type="PANTHER" id="PTHR43643">
    <property type="entry name" value="HISTIDINOL-PHOSPHATE AMINOTRANSFERASE 2"/>
    <property type="match status" value="1"/>
</dbReference>
<feature type="domain" description="Aminotransferase class I/classII large" evidence="7">
    <location>
        <begin position="25"/>
        <end position="343"/>
    </location>
</feature>
<comment type="catalytic activity">
    <reaction evidence="6">
        <text>an aromatic L-alpha-amino acid + 2-oxoglutarate = an aromatic oxo-acid + L-glutamate</text>
        <dbReference type="Rhea" id="RHEA:17533"/>
        <dbReference type="ChEBI" id="CHEBI:16810"/>
        <dbReference type="ChEBI" id="CHEBI:29985"/>
        <dbReference type="ChEBI" id="CHEBI:73309"/>
        <dbReference type="ChEBI" id="CHEBI:84824"/>
        <dbReference type="EC" id="2.6.1.57"/>
    </reaction>
</comment>
<dbReference type="EMBL" id="LFNT01000035">
    <property type="protein sequence ID" value="KMS71537.1"/>
    <property type="molecule type" value="Genomic_DNA"/>
</dbReference>
<comment type="subunit">
    <text evidence="2 6">Homodimer.</text>
</comment>
<dbReference type="PANTHER" id="PTHR43643:SF3">
    <property type="entry name" value="HISTIDINOL-PHOSPHATE AMINOTRANSFERASE"/>
    <property type="match status" value="1"/>
</dbReference>
<reference evidence="8 9" key="1">
    <citation type="submission" date="2015-06" db="EMBL/GenBank/DDBJ databases">
        <authorList>
            <person name="Ju K.-S."/>
            <person name="Doroghazi J.R."/>
            <person name="Metcalf W.W."/>
        </authorList>
    </citation>
    <scope>NUCLEOTIDE SEQUENCE [LARGE SCALE GENOMIC DNA]</scope>
    <source>
        <strain evidence="8 9">NRRL 3414</strain>
    </source>
</reference>
<dbReference type="InterPro" id="IPR005861">
    <property type="entry name" value="HisP_aminotrans"/>
</dbReference>
<evidence type="ECO:0000256" key="5">
    <source>
        <dbReference type="ARBA" id="ARBA00022898"/>
    </source>
</evidence>
<dbReference type="AlphaFoldDB" id="A0A0J7Z7S6"/>
<evidence type="ECO:0000313" key="9">
    <source>
        <dbReference type="Proteomes" id="UP000037432"/>
    </source>
</evidence>
<dbReference type="CDD" id="cd00609">
    <property type="entry name" value="AAT_like"/>
    <property type="match status" value="1"/>
</dbReference>
<dbReference type="Gene3D" id="3.90.1150.10">
    <property type="entry name" value="Aspartate Aminotransferase, domain 1"/>
    <property type="match status" value="1"/>
</dbReference>
<evidence type="ECO:0000256" key="6">
    <source>
        <dbReference type="HAMAP-Rule" id="MF_01513"/>
    </source>
</evidence>
<evidence type="ECO:0000259" key="7">
    <source>
        <dbReference type="Pfam" id="PF00155"/>
    </source>
</evidence>
<comment type="cofactor">
    <cofactor evidence="1 6">
        <name>pyridoxal 5'-phosphate</name>
        <dbReference type="ChEBI" id="CHEBI:597326"/>
    </cofactor>
</comment>
<dbReference type="InterPro" id="IPR015422">
    <property type="entry name" value="PyrdxlP-dep_Trfase_small"/>
</dbReference>
<feature type="modified residue" description="N6-(pyridoxal phosphate)lysine" evidence="6">
    <location>
        <position position="216"/>
    </location>
</feature>
<dbReference type="RefSeq" id="WP_048583942.1">
    <property type="nucleotide sequence ID" value="NZ_LFNT01000035.1"/>
</dbReference>
<evidence type="ECO:0000256" key="3">
    <source>
        <dbReference type="ARBA" id="ARBA00022576"/>
    </source>
</evidence>
<evidence type="ECO:0000313" key="8">
    <source>
        <dbReference type="EMBL" id="KMS71537.1"/>
    </source>
</evidence>
<dbReference type="HAMAP" id="MF_01023">
    <property type="entry name" value="HisC_aminotrans_2"/>
    <property type="match status" value="1"/>
</dbReference>
<evidence type="ECO:0000256" key="4">
    <source>
        <dbReference type="ARBA" id="ARBA00022679"/>
    </source>
</evidence>
<dbReference type="InterPro" id="IPR001917">
    <property type="entry name" value="Aminotrans_II_pyridoxalP_BS"/>
</dbReference>
<accession>A0A0J7Z7S6</accession>
<dbReference type="InterPro" id="IPR024892">
    <property type="entry name" value="ArAT"/>
</dbReference>
<name>A0A0J7Z7S6_STRVR</name>
<dbReference type="PATRIC" id="fig|1938.3.peg.8300"/>
<dbReference type="EC" id="2.6.1.57" evidence="6"/>
<dbReference type="GO" id="GO:0004400">
    <property type="term" value="F:histidinol-phosphate transaminase activity"/>
    <property type="evidence" value="ECO:0007669"/>
    <property type="project" value="InterPro"/>
</dbReference>
<dbReference type="InterPro" id="IPR004839">
    <property type="entry name" value="Aminotransferase_I/II_large"/>
</dbReference>
<dbReference type="InterPro" id="IPR015424">
    <property type="entry name" value="PyrdxlP-dep_Trfase"/>
</dbReference>
<comment type="caution">
    <text evidence="8">The sequence shown here is derived from an EMBL/GenBank/DDBJ whole genome shotgun (WGS) entry which is preliminary data.</text>
</comment>
<comment type="similarity">
    <text evidence="6">Belongs to the class-II pyridoxal-phosphate-dependent aminotransferase family.</text>
</comment>
<dbReference type="InterPro" id="IPR050106">
    <property type="entry name" value="HistidinolP_aminotransfase"/>
</dbReference>
<proteinExistence type="inferred from homology"/>
<evidence type="ECO:0000256" key="1">
    <source>
        <dbReference type="ARBA" id="ARBA00001933"/>
    </source>
</evidence>
<dbReference type="HAMAP" id="MF_01513">
    <property type="entry name" value="Phe_aminotrans_2"/>
    <property type="match status" value="1"/>
</dbReference>